<dbReference type="Proteomes" id="UP000646386">
    <property type="component" value="Chromosome"/>
</dbReference>
<accession>A0ABX8PV56</accession>
<evidence type="ECO:0000256" key="1">
    <source>
        <dbReference type="SAM" id="MobiDB-lite"/>
    </source>
</evidence>
<dbReference type="EMBL" id="CP077089">
    <property type="protein sequence ID" value="QXI04932.1"/>
    <property type="molecule type" value="Genomic_DNA"/>
</dbReference>
<organism evidence="2 3">
    <name type="scientific">Pseudomonas tensinigenes</name>
    <dbReference type="NCBI Taxonomy" id="2745511"/>
    <lineage>
        <taxon>Bacteria</taxon>
        <taxon>Pseudomonadati</taxon>
        <taxon>Pseudomonadota</taxon>
        <taxon>Gammaproteobacteria</taxon>
        <taxon>Pseudomonadales</taxon>
        <taxon>Pseudomonadaceae</taxon>
        <taxon>Pseudomonas</taxon>
    </lineage>
</organism>
<reference evidence="2 3" key="1">
    <citation type="journal article" date="2020" name="Microorganisms">
        <title>Reliable Identification of Environmental Pseudomonas Isolates Using the rpoD Gene.</title>
        <authorList>
            <consortium name="The Broad Institute Genome Sequencing Platform"/>
            <person name="Girard L."/>
            <person name="Lood C."/>
            <person name="Rokni-Zadeh H."/>
            <person name="van Noort V."/>
            <person name="Lavigne R."/>
            <person name="De Mot R."/>
        </authorList>
    </citation>
    <scope>NUCLEOTIDE SEQUENCE [LARGE SCALE GENOMIC DNA]</scope>
    <source>
        <strain evidence="2 3">ZA 5.3</strain>
    </source>
</reference>
<feature type="compositionally biased region" description="Polar residues" evidence="1">
    <location>
        <begin position="1"/>
        <end position="12"/>
    </location>
</feature>
<evidence type="ECO:0000313" key="2">
    <source>
        <dbReference type="EMBL" id="QXI04932.1"/>
    </source>
</evidence>
<name>A0ABX8PV56_9PSED</name>
<feature type="region of interest" description="Disordered" evidence="1">
    <location>
        <begin position="1"/>
        <end position="52"/>
    </location>
</feature>
<feature type="compositionally biased region" description="Basic and acidic residues" evidence="1">
    <location>
        <begin position="15"/>
        <end position="52"/>
    </location>
</feature>
<gene>
    <name evidence="2" type="ORF">HU718_023315</name>
</gene>
<keyword evidence="3" id="KW-1185">Reference proteome</keyword>
<evidence type="ECO:0000313" key="3">
    <source>
        <dbReference type="Proteomes" id="UP000646386"/>
    </source>
</evidence>
<proteinExistence type="predicted"/>
<reference evidence="2 3" key="2">
    <citation type="journal article" date="2021" name="Microorganisms">
        <title>The Ever-Expanding Pseudomonas Genus: Description of 43 New Species and Partition of the Pseudomonas putida Group.</title>
        <authorList>
            <person name="Girard L."/>
            <person name="Lood C."/>
            <person name="Hofte M."/>
            <person name="Vandamme P."/>
            <person name="Rokni-Zadeh H."/>
            <person name="van Noort V."/>
            <person name="Lavigne R."/>
            <person name="De Mot R."/>
        </authorList>
    </citation>
    <scope>NUCLEOTIDE SEQUENCE [LARGE SCALE GENOMIC DNA]</scope>
    <source>
        <strain evidence="2 3">ZA 5.3</strain>
    </source>
</reference>
<dbReference type="RefSeq" id="WP_186614577.1">
    <property type="nucleotide sequence ID" value="NZ_CP077089.1"/>
</dbReference>
<protein>
    <recommendedName>
        <fullName evidence="4">Multidrug transporter</fullName>
    </recommendedName>
</protein>
<sequence>MTTKKPNSTVIGKTTHGDKKGSVDGAYDMRPKRPEKNNEDDTTKKTKPIENS</sequence>
<evidence type="ECO:0008006" key="4">
    <source>
        <dbReference type="Google" id="ProtNLM"/>
    </source>
</evidence>